<dbReference type="EMBL" id="JAFNLL010000031">
    <property type="protein sequence ID" value="MBO1268890.1"/>
    <property type="molecule type" value="Genomic_DNA"/>
</dbReference>
<proteinExistence type="inferred from homology"/>
<dbReference type="SUPFAM" id="SSF55961">
    <property type="entry name" value="Bet v1-like"/>
    <property type="match status" value="1"/>
</dbReference>
<dbReference type="Gene3D" id="3.30.530.20">
    <property type="match status" value="1"/>
</dbReference>
<comment type="caution">
    <text evidence="3">The sequence shown here is derived from an EMBL/GenBank/DDBJ whole genome shotgun (WGS) entry which is preliminary data.</text>
</comment>
<dbReference type="Proteomes" id="UP000664164">
    <property type="component" value="Unassembled WGS sequence"/>
</dbReference>
<gene>
    <name evidence="3" type="ORF">J1902_13080</name>
</gene>
<comment type="similarity">
    <text evidence="1">Belongs to the AHA1 family.</text>
</comment>
<dbReference type="AlphaFoldDB" id="A0A939KPL2"/>
<evidence type="ECO:0000259" key="2">
    <source>
        <dbReference type="Pfam" id="PF08327"/>
    </source>
</evidence>
<evidence type="ECO:0000313" key="4">
    <source>
        <dbReference type="Proteomes" id="UP000664164"/>
    </source>
</evidence>
<accession>A0A939KPL2</accession>
<feature type="domain" description="Activator of Hsp90 ATPase homologue 1/2-like C-terminal" evidence="2">
    <location>
        <begin position="19"/>
        <end position="152"/>
    </location>
</feature>
<dbReference type="CDD" id="cd07814">
    <property type="entry name" value="SRPBCC_CalC_Aha1-like"/>
    <property type="match status" value="1"/>
</dbReference>
<dbReference type="Pfam" id="PF08327">
    <property type="entry name" value="AHSA1"/>
    <property type="match status" value="1"/>
</dbReference>
<protein>
    <submittedName>
        <fullName evidence="3">SRPBCC domain-containing protein</fullName>
    </submittedName>
</protein>
<organism evidence="3 4">
    <name type="scientific">Arthrobacter cavernae</name>
    <dbReference type="NCBI Taxonomy" id="2817681"/>
    <lineage>
        <taxon>Bacteria</taxon>
        <taxon>Bacillati</taxon>
        <taxon>Actinomycetota</taxon>
        <taxon>Actinomycetes</taxon>
        <taxon>Micrococcales</taxon>
        <taxon>Micrococcaceae</taxon>
        <taxon>Arthrobacter</taxon>
    </lineage>
</organism>
<keyword evidence="4" id="KW-1185">Reference proteome</keyword>
<name>A0A939KPL2_9MICC</name>
<dbReference type="InterPro" id="IPR013538">
    <property type="entry name" value="ASHA1/2-like_C"/>
</dbReference>
<dbReference type="RefSeq" id="WP_207616715.1">
    <property type="nucleotide sequence ID" value="NZ_JAFNLL010000031.1"/>
</dbReference>
<evidence type="ECO:0000313" key="3">
    <source>
        <dbReference type="EMBL" id="MBO1268890.1"/>
    </source>
</evidence>
<sequence>MSTEQSTEQHILTMTREFDAPRELVFEAWMDPDQLTKWFGPVEVEAPRDKIIVEPRVGGIWQVVMTWTEDGEAKEGPIEAVITALEPPALLVATAKGGPESGSEVLEMRLEFEDLGGRTRLHLTQGPFDTTEWMEMTREGWGTSFTKLDGVLA</sequence>
<reference evidence="3" key="1">
    <citation type="submission" date="2021-03" db="EMBL/GenBank/DDBJ databases">
        <title>A new species, PO-11, isolated from a karst cave deposit.</title>
        <authorList>
            <person name="Zhaoxiaoyong W."/>
        </authorList>
    </citation>
    <scope>NUCLEOTIDE SEQUENCE</scope>
    <source>
        <strain evidence="3">PO-11</strain>
    </source>
</reference>
<dbReference type="InterPro" id="IPR023393">
    <property type="entry name" value="START-like_dom_sf"/>
</dbReference>
<evidence type="ECO:0000256" key="1">
    <source>
        <dbReference type="ARBA" id="ARBA00006817"/>
    </source>
</evidence>